<feature type="region of interest" description="Disordered" evidence="6">
    <location>
        <begin position="883"/>
        <end position="917"/>
    </location>
</feature>
<feature type="region of interest" description="Disordered" evidence="6">
    <location>
        <begin position="1139"/>
        <end position="1163"/>
    </location>
</feature>
<feature type="region of interest" description="Disordered" evidence="6">
    <location>
        <begin position="1591"/>
        <end position="1655"/>
    </location>
</feature>
<feature type="compositionally biased region" description="Low complexity" evidence="6">
    <location>
        <begin position="1485"/>
        <end position="1497"/>
    </location>
</feature>
<keyword evidence="3" id="KW-0963">Cytoplasm</keyword>
<protein>
    <recommendedName>
        <fullName evidence="7">PID domain-containing protein</fullName>
    </recommendedName>
</protein>
<feature type="region of interest" description="Disordered" evidence="6">
    <location>
        <begin position="1454"/>
        <end position="1522"/>
    </location>
</feature>
<dbReference type="RefSeq" id="XP_002428834.1">
    <property type="nucleotide sequence ID" value="XM_002428789.1"/>
</dbReference>
<evidence type="ECO:0000313" key="8">
    <source>
        <dbReference type="EMBL" id="EEB16096.1"/>
    </source>
</evidence>
<evidence type="ECO:0000313" key="9">
    <source>
        <dbReference type="EnsemblMetazoa" id="PHUM404590-PA"/>
    </source>
</evidence>
<feature type="compositionally biased region" description="Basic and acidic residues" evidence="6">
    <location>
        <begin position="930"/>
        <end position="952"/>
    </location>
</feature>
<feature type="compositionally biased region" description="Basic and acidic residues" evidence="6">
    <location>
        <begin position="1034"/>
        <end position="1047"/>
    </location>
</feature>
<feature type="compositionally biased region" description="Low complexity" evidence="6">
    <location>
        <begin position="1505"/>
        <end position="1520"/>
    </location>
</feature>
<dbReference type="EnsemblMetazoa" id="PHUM404590-RA">
    <property type="protein sequence ID" value="PHUM404590-PA"/>
    <property type="gene ID" value="PHUM404590"/>
</dbReference>
<proteinExistence type="predicted"/>
<keyword evidence="5" id="KW-0221">Differentiation</keyword>
<feature type="compositionally biased region" description="Polar residues" evidence="6">
    <location>
        <begin position="575"/>
        <end position="596"/>
    </location>
</feature>
<feature type="compositionally biased region" description="Low complexity" evidence="6">
    <location>
        <begin position="1620"/>
        <end position="1639"/>
    </location>
</feature>
<feature type="region of interest" description="Disordered" evidence="6">
    <location>
        <begin position="1004"/>
        <end position="1066"/>
    </location>
</feature>
<feature type="compositionally biased region" description="Polar residues" evidence="6">
    <location>
        <begin position="757"/>
        <end position="766"/>
    </location>
</feature>
<evidence type="ECO:0000256" key="6">
    <source>
        <dbReference type="SAM" id="MobiDB-lite"/>
    </source>
</evidence>
<feature type="compositionally biased region" description="Polar residues" evidence="6">
    <location>
        <begin position="1459"/>
        <end position="1476"/>
    </location>
</feature>
<sequence>MQTLRRRTSPCKYKNDPSRFLGEGITFKAKLIGILEVSEARGDKMCQDALNDLKTAIRAAGEHKQRITISISIDGLKLRDEKTGDCLYHHPVHKISFIAQDMSDSRAFGYIFGSPDTGHRFFGIKTDKTASQVVISMRDLFQVVFELKKKEIEMAKQHTEQHQTKYGSTGFIDSLHLSKDENEFDKNKGKYSQLLKTRCLSSKSNEPNSSSDFKVPDSEAIADLLDLEQGINQIDKISSSDPFGSLCRDNPYDPFDDSFSNKLNQPSNEKVLSDIITKPHHLDNSSSDLDKNSSFFESVPSTSKANFFCQFSPDSSEPGKFNKTEHKWFEQENDNVFDDLKINGSNNEQITSSSAVLNAPVPPESETNDSIKSPIKTDLFTELDPLGTGRVKPYVDKKDFFQDLKNPPKKILKEIISDGTLADASSSYFPTQFPNDKILKSGKIEGISESIKDSSLTGKTSKTDPFENADPFKETDPFQEESFLSSTGFSPIFGTKPSLDEIFDEKASWKFEKFKPFKEENVESNSYSTSFSLFSSSTLKVSLPPERTDTKTHSLSSPNTKINMAVNSLDDLNQRKQTQQINLDKNLTETSENESQVLEEPFVKSEIKTSGPKPDVLKSPFKNKFSSLSSPTETKTEKSVTKLYSSVEVLEATTPDPPPRAKTAVFSIKPPPLPPKKLNQTNVKPPARPPLGEERILHYDHVQQDKVDRINFNEKLKNVKLDGKSSEDNGSSSQHNDSVNKVSSEPFFPVLLPPPNRKTSIDSNKTSSKKPADVKTEIAPGTTTGSVLNIKLMQLDSAGLENLAATLGVPSKNIYSMTLQDLTKMLTEKYKSLGGGDQEKKTVDDTFEADFDSNFSKPETESNTTYDKYAVFKELIQSECNEASPFQNQNESEEVNSENFKNSENEIRQPEDPTEDKYAALRQLSLNVQETEKIEDGGKIAEVEEIESDPKKSISTGNPPETSTISKSTESQTANTNAEYGDWASNTSWLKLSETDKPKEIQTLSSESQFFPLEDDFSDEKKPSSFRDNWATFDKPEFNETSKKKSLENLYENENSPFSSDGKEEEKEIPFHWHQNVGRRKKCKEMCWKDDDESWDDYSPKESICSDESSREDGSPDVDPDNQFENALWTMRDKIPKMKNWKTKGKQQQWIHNDKWQQDETEDEFDDFWRRQKDRSASYETTKRNYWRGKSYDDQKKRYDWCNTWGEHCEDSGGGGGGSRRSHYYGNRRKRSESDHEYRKRYDSDASDKECIWSFQKNYSEPQNRTGKQKSHLYGSSRPFKDCSDYHYGSYGKHRKETSSQKRPNSASECKKNYEKMFSPYYGNHSFNETGDKTYPGKKNITKEEFFNRNPKDVIINKCRSDFEFDITDRRINNNSSQKFKQNKMRGYLGSPPPGKKDNNYTETGIVEKPETSSTRFRFDSESDNFDKDKISIDTSSKYSFDKSNRWSLTNGKTEEEINTFNPKNTTIDPSFSTAIKSPKKKSNDNNFDNNKSINCKSTVKNQLSKTSRQDPSSSSSTLLRKSDSINIFSRDNDPFEEPEQLPAKVYVGKDGNVGASFGGYSASAGLGGILTGDVAKGGLHAEAGTPQGHFASAGLGGSVSESGGAHGHTYSKSGKIEPVVVSGVQSSESSGTSNVQTSNNVRIGGGGGVVEGPQKSTFFDDIFNVSQN</sequence>
<dbReference type="PROSITE" id="PS01179">
    <property type="entry name" value="PID"/>
    <property type="match status" value="1"/>
</dbReference>
<accession>E0VRU0</accession>
<dbReference type="Proteomes" id="UP000009046">
    <property type="component" value="Unassembled WGS sequence"/>
</dbReference>
<dbReference type="SUPFAM" id="SSF50729">
    <property type="entry name" value="PH domain-like"/>
    <property type="match status" value="1"/>
</dbReference>
<feature type="compositionally biased region" description="Polar residues" evidence="6">
    <location>
        <begin position="624"/>
        <end position="633"/>
    </location>
</feature>
<feature type="domain" description="PID" evidence="7">
    <location>
        <begin position="21"/>
        <end position="155"/>
    </location>
</feature>
<dbReference type="eggNOG" id="KOG3535">
    <property type="taxonomic scope" value="Eukaryota"/>
</dbReference>
<reference evidence="9" key="3">
    <citation type="submission" date="2020-05" db="UniProtKB">
        <authorList>
            <consortium name="EnsemblMetazoa"/>
        </authorList>
    </citation>
    <scope>IDENTIFICATION</scope>
    <source>
        <strain evidence="9">USDA</strain>
    </source>
</reference>
<organism>
    <name type="scientific">Pediculus humanus subsp. corporis</name>
    <name type="common">Body louse</name>
    <dbReference type="NCBI Taxonomy" id="121224"/>
    <lineage>
        <taxon>Eukaryota</taxon>
        <taxon>Metazoa</taxon>
        <taxon>Ecdysozoa</taxon>
        <taxon>Arthropoda</taxon>
        <taxon>Hexapoda</taxon>
        <taxon>Insecta</taxon>
        <taxon>Pterygota</taxon>
        <taxon>Neoptera</taxon>
        <taxon>Paraneoptera</taxon>
        <taxon>Psocodea</taxon>
        <taxon>Troctomorpha</taxon>
        <taxon>Phthiraptera</taxon>
        <taxon>Anoplura</taxon>
        <taxon>Pediculidae</taxon>
        <taxon>Pediculus</taxon>
    </lineage>
</organism>
<keyword evidence="2" id="KW-0217">Developmental protein</keyword>
<dbReference type="InParanoid" id="E0VRU0"/>
<dbReference type="GO" id="GO:0005737">
    <property type="term" value="C:cytoplasm"/>
    <property type="evidence" value="ECO:0007669"/>
    <property type="project" value="UniProtKB-SubCell"/>
</dbReference>
<dbReference type="InterPro" id="IPR006020">
    <property type="entry name" value="PTB/PI_dom"/>
</dbReference>
<reference evidence="8" key="1">
    <citation type="submission" date="2007-04" db="EMBL/GenBank/DDBJ databases">
        <title>Annotation of Pediculus humanus corporis strain USDA.</title>
        <authorList>
            <person name="Kirkness E."/>
            <person name="Hannick L."/>
            <person name="Hass B."/>
            <person name="Bruggner R."/>
            <person name="Lawson D."/>
            <person name="Bidwell S."/>
            <person name="Joardar V."/>
            <person name="Caler E."/>
            <person name="Walenz B."/>
            <person name="Inman J."/>
            <person name="Schobel S."/>
            <person name="Galinsky K."/>
            <person name="Amedeo P."/>
            <person name="Strausberg R."/>
        </authorList>
    </citation>
    <scope>NUCLEOTIDE SEQUENCE</scope>
    <source>
        <strain evidence="8">USDA</strain>
    </source>
</reference>
<feature type="region of interest" description="Disordered" evidence="6">
    <location>
        <begin position="575"/>
        <end position="778"/>
    </location>
</feature>
<evidence type="ECO:0000256" key="5">
    <source>
        <dbReference type="ARBA" id="ARBA00022782"/>
    </source>
</evidence>
<dbReference type="EMBL" id="AAZO01004815">
    <property type="status" value="NOT_ANNOTATED_CDS"/>
    <property type="molecule type" value="Genomic_DNA"/>
</dbReference>
<feature type="compositionally biased region" description="Polar residues" evidence="6">
    <location>
        <begin position="953"/>
        <end position="984"/>
    </location>
</feature>
<dbReference type="PANTHER" id="PTHR47695:SF3">
    <property type="entry name" value="PID DOMAIN-CONTAINING PROTEIN"/>
    <property type="match status" value="1"/>
</dbReference>
<dbReference type="GO" id="GO:0030154">
    <property type="term" value="P:cell differentiation"/>
    <property type="evidence" value="ECO:0007669"/>
    <property type="project" value="UniProtKB-KW"/>
</dbReference>
<evidence type="ECO:0000256" key="2">
    <source>
        <dbReference type="ARBA" id="ARBA00022473"/>
    </source>
</evidence>
<dbReference type="Gene3D" id="2.30.29.30">
    <property type="entry name" value="Pleckstrin-homology domain (PH domain)/Phosphotyrosine-binding domain (PTB)"/>
    <property type="match status" value="1"/>
</dbReference>
<feature type="region of interest" description="Disordered" evidence="6">
    <location>
        <begin position="1207"/>
        <end position="1246"/>
    </location>
</feature>
<dbReference type="CDD" id="cd01215">
    <property type="entry name" value="PTB_Dab"/>
    <property type="match status" value="1"/>
</dbReference>
<dbReference type="Pfam" id="PF00640">
    <property type="entry name" value="PID"/>
    <property type="match status" value="1"/>
</dbReference>
<dbReference type="STRING" id="121224.E0VRU0"/>
<comment type="subcellular location">
    <subcellularLocation>
        <location evidence="1">Cytoplasm</location>
    </subcellularLocation>
</comment>
<reference evidence="8" key="2">
    <citation type="submission" date="2007-04" db="EMBL/GenBank/DDBJ databases">
        <title>The genome of the human body louse.</title>
        <authorList>
            <consortium name="The Human Body Louse Genome Consortium"/>
            <person name="Kirkness E."/>
            <person name="Walenz B."/>
            <person name="Hass B."/>
            <person name="Bruggner R."/>
            <person name="Strausberg R."/>
        </authorList>
    </citation>
    <scope>NUCLEOTIDE SEQUENCE</scope>
    <source>
        <strain evidence="8">USDA</strain>
    </source>
</reference>
<evidence type="ECO:0000256" key="1">
    <source>
        <dbReference type="ARBA" id="ARBA00004496"/>
    </source>
</evidence>
<dbReference type="FunFam" id="2.30.29.30:FF:000262">
    <property type="entry name" value="Disabled, isoform F"/>
    <property type="match status" value="1"/>
</dbReference>
<feature type="region of interest" description="Disordered" evidence="6">
    <location>
        <begin position="1384"/>
        <end position="1403"/>
    </location>
</feature>
<feature type="compositionally biased region" description="Basic and acidic residues" evidence="6">
    <location>
        <begin position="901"/>
        <end position="917"/>
    </location>
</feature>
<evidence type="ECO:0000256" key="4">
    <source>
        <dbReference type="ARBA" id="ARBA00022553"/>
    </source>
</evidence>
<keyword evidence="10" id="KW-1185">Reference proteome</keyword>
<name>E0VRU0_PEDHC</name>
<dbReference type="InterPro" id="IPR048561">
    <property type="entry name" value="Dab_PTB"/>
</dbReference>
<evidence type="ECO:0000259" key="7">
    <source>
        <dbReference type="PROSITE" id="PS01179"/>
    </source>
</evidence>
<dbReference type="EMBL" id="DS235562">
    <property type="protein sequence ID" value="EEB16096.1"/>
    <property type="molecule type" value="Genomic_DNA"/>
</dbReference>
<feature type="compositionally biased region" description="Basic residues" evidence="6">
    <location>
        <begin position="1220"/>
        <end position="1231"/>
    </location>
</feature>
<dbReference type="SMART" id="SM00462">
    <property type="entry name" value="PTB"/>
    <property type="match status" value="1"/>
</dbReference>
<feature type="region of interest" description="Disordered" evidence="6">
    <location>
        <begin position="1091"/>
        <end position="1123"/>
    </location>
</feature>
<dbReference type="CTD" id="8231094"/>
<dbReference type="VEuPathDB" id="VectorBase:PHUM404590"/>
<evidence type="ECO:0000313" key="10">
    <source>
        <dbReference type="Proteomes" id="UP000009046"/>
    </source>
</evidence>
<feature type="compositionally biased region" description="Polar residues" evidence="6">
    <location>
        <begin position="728"/>
        <end position="743"/>
    </location>
</feature>
<dbReference type="GeneID" id="8231094"/>
<feature type="compositionally biased region" description="Basic and acidic residues" evidence="6">
    <location>
        <begin position="691"/>
        <end position="727"/>
    </location>
</feature>
<feature type="compositionally biased region" description="Basic and acidic residues" evidence="6">
    <location>
        <begin position="1232"/>
        <end position="1246"/>
    </location>
</feature>
<feature type="region of interest" description="Disordered" evidence="6">
    <location>
        <begin position="929"/>
        <end position="984"/>
    </location>
</feature>
<evidence type="ECO:0000256" key="3">
    <source>
        <dbReference type="ARBA" id="ARBA00022490"/>
    </source>
</evidence>
<gene>
    <name evidence="9" type="primary">8231094</name>
    <name evidence="8" type="ORF">Phum_PHUM404590</name>
</gene>
<dbReference type="OrthoDB" id="10069833at2759"/>
<dbReference type="KEGG" id="phu:Phum_PHUM404590"/>
<dbReference type="HOGENOM" id="CLU_241873_0_0_1"/>
<dbReference type="InterPro" id="IPR011993">
    <property type="entry name" value="PH-like_dom_sf"/>
</dbReference>
<keyword evidence="4" id="KW-0597">Phosphoprotein</keyword>
<dbReference type="PANTHER" id="PTHR47695">
    <property type="entry name" value="PID DOMAIN-CONTAINING PROTEIN"/>
    <property type="match status" value="1"/>
</dbReference>
<feature type="region of interest" description="Disordered" evidence="6">
    <location>
        <begin position="1261"/>
        <end position="1310"/>
    </location>
</feature>